<organism evidence="1">
    <name type="scientific">Candidatus Kentrum sp. FM</name>
    <dbReference type="NCBI Taxonomy" id="2126340"/>
    <lineage>
        <taxon>Bacteria</taxon>
        <taxon>Pseudomonadati</taxon>
        <taxon>Pseudomonadota</taxon>
        <taxon>Gammaproteobacteria</taxon>
        <taxon>Candidatus Kentrum</taxon>
    </lineage>
</organism>
<dbReference type="EMBL" id="CAADFA010000100">
    <property type="protein sequence ID" value="VFJ51702.1"/>
    <property type="molecule type" value="Genomic_DNA"/>
</dbReference>
<gene>
    <name evidence="1" type="ORF">BECKFM1743C_GA0114222_101004</name>
</gene>
<dbReference type="AlphaFoldDB" id="A0A450SFP3"/>
<accession>A0A450SFP3</accession>
<evidence type="ECO:0000313" key="1">
    <source>
        <dbReference type="EMBL" id="VFJ51702.1"/>
    </source>
</evidence>
<proteinExistence type="predicted"/>
<protein>
    <submittedName>
        <fullName evidence="1">Uncharacterized protein</fullName>
    </submittedName>
</protein>
<sequence>MGRIVVILKDSSTGELIRDDVEFFNTEWTPVSVNTTNIDNAPAISVLAINSETSKAKMQIRDAMTGLLLNGITY</sequence>
<reference evidence="1" key="1">
    <citation type="submission" date="2019-02" db="EMBL/GenBank/DDBJ databases">
        <authorList>
            <person name="Gruber-Vodicka R. H."/>
            <person name="Seah K. B. B."/>
        </authorList>
    </citation>
    <scope>NUCLEOTIDE SEQUENCE</scope>
    <source>
        <strain evidence="1">BECK_BZ165</strain>
    </source>
</reference>
<name>A0A450SFP3_9GAMM</name>